<dbReference type="SUPFAM" id="SSF46689">
    <property type="entry name" value="Homeodomain-like"/>
    <property type="match status" value="1"/>
</dbReference>
<evidence type="ECO:0000256" key="2">
    <source>
        <dbReference type="ARBA" id="ARBA00022473"/>
    </source>
</evidence>
<evidence type="ECO:0000256" key="6">
    <source>
        <dbReference type="PROSITE-ProRule" id="PRU00108"/>
    </source>
</evidence>
<keyword evidence="2" id="KW-0217">Developmental protein</keyword>
<feature type="domain" description="Homeobox" evidence="9">
    <location>
        <begin position="127"/>
        <end position="187"/>
    </location>
</feature>
<feature type="region of interest" description="Disordered" evidence="8">
    <location>
        <begin position="22"/>
        <end position="48"/>
    </location>
</feature>
<evidence type="ECO:0000256" key="1">
    <source>
        <dbReference type="ARBA" id="ARBA00007916"/>
    </source>
</evidence>
<feature type="compositionally biased region" description="Polar residues" evidence="8">
    <location>
        <begin position="321"/>
        <end position="337"/>
    </location>
</feature>
<dbReference type="PROSITE" id="PS00027">
    <property type="entry name" value="HOMEOBOX_1"/>
    <property type="match status" value="1"/>
</dbReference>
<dbReference type="SMART" id="SM00389">
    <property type="entry name" value="HOX"/>
    <property type="match status" value="1"/>
</dbReference>
<dbReference type="Gene3D" id="1.10.10.60">
    <property type="entry name" value="Homeodomain-like"/>
    <property type="match status" value="1"/>
</dbReference>
<dbReference type="PANTHER" id="PTHR24327">
    <property type="entry name" value="HOMEOBOX PROTEIN"/>
    <property type="match status" value="1"/>
</dbReference>
<comment type="subcellular location">
    <subcellularLocation>
        <location evidence="6 7">Nucleus</location>
    </subcellularLocation>
</comment>
<accession>A0ABR3MUP0</accession>
<dbReference type="Proteomes" id="UP001558613">
    <property type="component" value="Unassembled WGS sequence"/>
</dbReference>
<dbReference type="PRINTS" id="PR00024">
    <property type="entry name" value="HOMEOBOX"/>
</dbReference>
<feature type="region of interest" description="Disordered" evidence="8">
    <location>
        <begin position="313"/>
        <end position="337"/>
    </location>
</feature>
<keyword evidence="11" id="KW-1185">Reference proteome</keyword>
<comment type="caution">
    <text evidence="10">The sequence shown here is derived from an EMBL/GenBank/DDBJ whole genome shotgun (WGS) entry which is preliminary data.</text>
</comment>
<sequence>MKNMTGVFDSLSTDMHSNQITSSSYHSLHKSQESPTLPVSTATDSSYYNNNQQAGQCAGSPYGQISSYQYQNNSMNSVQYNTKSYELGFGNAFGPYGTYGSCSSPTPADAEKEESEPEIRMVNGKPKKVRKPRTIYSSFQLAALQRRFQKTQYLALPERAELAASLGLTQTQVKIWFQNRRSKFKKLWKSGEIPPEQHVASSESPPHHSPPLSAAWDFAHSQRMNTVNTGLSQSSSPPSTTTPSFLANYPCSLLTTARGTRQKRDALQSLGLGMSAQTRPGMKAFGWVQTLWSQSSALQTFYEVSAAKKAGSQMPRAKQRGNISHNFHQPTHNTRPL</sequence>
<evidence type="ECO:0000256" key="3">
    <source>
        <dbReference type="ARBA" id="ARBA00023125"/>
    </source>
</evidence>
<organism evidence="10 11">
    <name type="scientific">Cirrhinus molitorella</name>
    <name type="common">mud carp</name>
    <dbReference type="NCBI Taxonomy" id="172907"/>
    <lineage>
        <taxon>Eukaryota</taxon>
        <taxon>Metazoa</taxon>
        <taxon>Chordata</taxon>
        <taxon>Craniata</taxon>
        <taxon>Vertebrata</taxon>
        <taxon>Euteleostomi</taxon>
        <taxon>Actinopterygii</taxon>
        <taxon>Neopterygii</taxon>
        <taxon>Teleostei</taxon>
        <taxon>Ostariophysi</taxon>
        <taxon>Cypriniformes</taxon>
        <taxon>Cyprinidae</taxon>
        <taxon>Labeoninae</taxon>
        <taxon>Labeonini</taxon>
        <taxon>Cirrhinus</taxon>
    </lineage>
</organism>
<dbReference type="InterPro" id="IPR017970">
    <property type="entry name" value="Homeobox_CS"/>
</dbReference>
<dbReference type="CDD" id="cd00086">
    <property type="entry name" value="homeodomain"/>
    <property type="match status" value="1"/>
</dbReference>
<dbReference type="InterPro" id="IPR022135">
    <property type="entry name" value="Distal-less_N"/>
</dbReference>
<dbReference type="Pfam" id="PF00046">
    <property type="entry name" value="Homeodomain"/>
    <property type="match status" value="1"/>
</dbReference>
<evidence type="ECO:0000313" key="11">
    <source>
        <dbReference type="Proteomes" id="UP001558613"/>
    </source>
</evidence>
<evidence type="ECO:0000256" key="7">
    <source>
        <dbReference type="RuleBase" id="RU000682"/>
    </source>
</evidence>
<evidence type="ECO:0000313" key="10">
    <source>
        <dbReference type="EMBL" id="KAL1268350.1"/>
    </source>
</evidence>
<keyword evidence="3 6" id="KW-0238">DNA-binding</keyword>
<proteinExistence type="inferred from homology"/>
<keyword evidence="5 6" id="KW-0539">Nucleus</keyword>
<feature type="DNA-binding region" description="Homeobox" evidence="6">
    <location>
        <begin position="129"/>
        <end position="188"/>
    </location>
</feature>
<comment type="similarity">
    <text evidence="1">Belongs to the distal-less homeobox family.</text>
</comment>
<dbReference type="InterPro" id="IPR020479">
    <property type="entry name" value="HD_metazoa"/>
</dbReference>
<protein>
    <recommendedName>
        <fullName evidence="9">Homeobox domain-containing protein</fullName>
    </recommendedName>
</protein>
<dbReference type="PRINTS" id="PR00031">
    <property type="entry name" value="HTHREPRESSR"/>
</dbReference>
<dbReference type="PROSITE" id="PS50071">
    <property type="entry name" value="HOMEOBOX_2"/>
    <property type="match status" value="1"/>
</dbReference>
<evidence type="ECO:0000256" key="8">
    <source>
        <dbReference type="SAM" id="MobiDB-lite"/>
    </source>
</evidence>
<name>A0ABR3MUP0_9TELE</name>
<evidence type="ECO:0000259" key="9">
    <source>
        <dbReference type="PROSITE" id="PS50071"/>
    </source>
</evidence>
<dbReference type="InterPro" id="IPR001356">
    <property type="entry name" value="HD"/>
</dbReference>
<gene>
    <name evidence="10" type="ORF">QQF64_033713</name>
</gene>
<dbReference type="InterPro" id="IPR050460">
    <property type="entry name" value="Distal-less_Homeobox_TF"/>
</dbReference>
<dbReference type="EMBL" id="JAYMGO010000009">
    <property type="protein sequence ID" value="KAL1268350.1"/>
    <property type="molecule type" value="Genomic_DNA"/>
</dbReference>
<dbReference type="PANTHER" id="PTHR24327:SF23">
    <property type="entry name" value="HOMEOBOX PROTEIN DLX-2"/>
    <property type="match status" value="1"/>
</dbReference>
<dbReference type="InterPro" id="IPR000047">
    <property type="entry name" value="HTH_motif"/>
</dbReference>
<dbReference type="InterPro" id="IPR009057">
    <property type="entry name" value="Homeodomain-like_sf"/>
</dbReference>
<keyword evidence="4 6" id="KW-0371">Homeobox</keyword>
<reference evidence="10 11" key="1">
    <citation type="submission" date="2023-09" db="EMBL/GenBank/DDBJ databases">
        <authorList>
            <person name="Wang M."/>
        </authorList>
    </citation>
    <scope>NUCLEOTIDE SEQUENCE [LARGE SCALE GENOMIC DNA]</scope>
    <source>
        <strain evidence="10">GT-2023</strain>
        <tissue evidence="10">Liver</tissue>
    </source>
</reference>
<feature type="compositionally biased region" description="Polar residues" evidence="8">
    <location>
        <begin position="33"/>
        <end position="48"/>
    </location>
</feature>
<evidence type="ECO:0000256" key="4">
    <source>
        <dbReference type="ARBA" id="ARBA00023155"/>
    </source>
</evidence>
<dbReference type="Pfam" id="PF12413">
    <property type="entry name" value="DLL_N"/>
    <property type="match status" value="1"/>
</dbReference>
<evidence type="ECO:0000256" key="5">
    <source>
        <dbReference type="ARBA" id="ARBA00023242"/>
    </source>
</evidence>